<gene>
    <name evidence="1" type="ORF">ACFOOI_15845</name>
</gene>
<reference evidence="2" key="1">
    <citation type="journal article" date="2019" name="Int. J. Syst. Evol. Microbiol.">
        <title>The Global Catalogue of Microorganisms (GCM) 10K type strain sequencing project: providing services to taxonomists for standard genome sequencing and annotation.</title>
        <authorList>
            <consortium name="The Broad Institute Genomics Platform"/>
            <consortium name="The Broad Institute Genome Sequencing Center for Infectious Disease"/>
            <person name="Wu L."/>
            <person name="Ma J."/>
        </authorList>
    </citation>
    <scope>NUCLEOTIDE SEQUENCE [LARGE SCALE GENOMIC DNA]</scope>
    <source>
        <strain evidence="2">CECT 7956</strain>
    </source>
</reference>
<sequence>MKLNKIRELEIAKIPFDITQKCLETIDYKKWIDFVENNNFVWKENTEEGKTTIQNLSLIPESFRERVLLSLNKRTACFDFNEKKRQYRILVTFRSDFNYIGINVEEKLSVFDLEFFLKMAKHLDALLLKDGKEMVNDKMIKDLKIFSSINI</sequence>
<proteinExistence type="predicted"/>
<evidence type="ECO:0000313" key="2">
    <source>
        <dbReference type="Proteomes" id="UP001595616"/>
    </source>
</evidence>
<keyword evidence="2" id="KW-1185">Reference proteome</keyword>
<name>A0ABV7YZV5_9BACT</name>
<organism evidence="1 2">
    <name type="scientific">Lacihabitans lacunae</name>
    <dbReference type="NCBI Taxonomy" id="1028214"/>
    <lineage>
        <taxon>Bacteria</taxon>
        <taxon>Pseudomonadati</taxon>
        <taxon>Bacteroidota</taxon>
        <taxon>Cytophagia</taxon>
        <taxon>Cytophagales</taxon>
        <taxon>Leadbetterellaceae</taxon>
        <taxon>Lacihabitans</taxon>
    </lineage>
</organism>
<dbReference type="Proteomes" id="UP001595616">
    <property type="component" value="Unassembled WGS sequence"/>
</dbReference>
<comment type="caution">
    <text evidence="1">The sequence shown here is derived from an EMBL/GenBank/DDBJ whole genome shotgun (WGS) entry which is preliminary data.</text>
</comment>
<accession>A0ABV7YZV5</accession>
<evidence type="ECO:0008006" key="3">
    <source>
        <dbReference type="Google" id="ProtNLM"/>
    </source>
</evidence>
<evidence type="ECO:0000313" key="1">
    <source>
        <dbReference type="EMBL" id="MFC3812134.1"/>
    </source>
</evidence>
<dbReference type="RefSeq" id="WP_379839000.1">
    <property type="nucleotide sequence ID" value="NZ_JBHRYQ010000001.1"/>
</dbReference>
<protein>
    <recommendedName>
        <fullName evidence="3">SRPBCC family protein</fullName>
    </recommendedName>
</protein>
<dbReference type="EMBL" id="JBHRYQ010000001">
    <property type="protein sequence ID" value="MFC3812134.1"/>
    <property type="molecule type" value="Genomic_DNA"/>
</dbReference>